<dbReference type="EMBL" id="SDAQ01000025">
    <property type="protein sequence ID" value="KAI3554219.1"/>
    <property type="molecule type" value="Genomic_DNA"/>
</dbReference>
<protein>
    <submittedName>
        <fullName evidence="2">Uncharacterized protein</fullName>
    </submittedName>
</protein>
<organism evidence="2 3">
    <name type="scientific">Colletotrichum abscissum</name>
    <dbReference type="NCBI Taxonomy" id="1671311"/>
    <lineage>
        <taxon>Eukaryota</taxon>
        <taxon>Fungi</taxon>
        <taxon>Dikarya</taxon>
        <taxon>Ascomycota</taxon>
        <taxon>Pezizomycotina</taxon>
        <taxon>Sordariomycetes</taxon>
        <taxon>Hypocreomycetidae</taxon>
        <taxon>Glomerellales</taxon>
        <taxon>Glomerellaceae</taxon>
        <taxon>Colletotrichum</taxon>
        <taxon>Colletotrichum acutatum species complex</taxon>
    </lineage>
</organism>
<dbReference type="OrthoDB" id="10508698at2759"/>
<evidence type="ECO:0000256" key="1">
    <source>
        <dbReference type="SAM" id="MobiDB-lite"/>
    </source>
</evidence>
<dbReference type="AlphaFoldDB" id="A0A9P9XI65"/>
<proteinExistence type="predicted"/>
<dbReference type="Proteomes" id="UP001056436">
    <property type="component" value="Unassembled WGS sequence"/>
</dbReference>
<gene>
    <name evidence="2" type="ORF">CABS02_05635</name>
</gene>
<reference evidence="2" key="1">
    <citation type="submission" date="2019-01" db="EMBL/GenBank/DDBJ databases">
        <title>Colletotrichum abscissum LGMF1257.</title>
        <authorList>
            <person name="Baroncelli R."/>
        </authorList>
    </citation>
    <scope>NUCLEOTIDE SEQUENCE</scope>
    <source>
        <strain evidence="2">Ca142</strain>
    </source>
</reference>
<sequence length="35" mass="3879">MVEQDKPENGHSIVSLADDSFGKPSWLHAPEEQLS</sequence>
<evidence type="ECO:0000313" key="3">
    <source>
        <dbReference type="Proteomes" id="UP001056436"/>
    </source>
</evidence>
<name>A0A9P9XI65_9PEZI</name>
<keyword evidence="3" id="KW-1185">Reference proteome</keyword>
<evidence type="ECO:0000313" key="2">
    <source>
        <dbReference type="EMBL" id="KAI3554219.1"/>
    </source>
</evidence>
<comment type="caution">
    <text evidence="2">The sequence shown here is derived from an EMBL/GenBank/DDBJ whole genome shotgun (WGS) entry which is preliminary data.</text>
</comment>
<feature type="region of interest" description="Disordered" evidence="1">
    <location>
        <begin position="1"/>
        <end position="35"/>
    </location>
</feature>
<accession>A0A9P9XI65</accession>